<dbReference type="PANTHER" id="PTHR13385:SF0">
    <property type="entry name" value="UBIQUITIN-LIKE PROTEIN ATG12"/>
    <property type="match status" value="1"/>
</dbReference>
<dbReference type="SUPFAM" id="SSF54236">
    <property type="entry name" value="Ubiquitin-like"/>
    <property type="match status" value="1"/>
</dbReference>
<dbReference type="GO" id="GO:0000422">
    <property type="term" value="P:autophagy of mitochondrion"/>
    <property type="evidence" value="ECO:0007669"/>
    <property type="project" value="TreeGrafter"/>
</dbReference>
<dbReference type="GO" id="GO:0000045">
    <property type="term" value="P:autophagosome assembly"/>
    <property type="evidence" value="ECO:0007669"/>
    <property type="project" value="InterPro"/>
</dbReference>
<dbReference type="EMBL" id="CAMPGE010028369">
    <property type="protein sequence ID" value="CAI2385897.1"/>
    <property type="molecule type" value="Genomic_DNA"/>
</dbReference>
<dbReference type="InterPro" id="IPR029071">
    <property type="entry name" value="Ubiquitin-like_domsf"/>
</dbReference>
<comment type="caution">
    <text evidence="5">The sequence shown here is derived from an EMBL/GenBank/DDBJ whole genome shotgun (WGS) entry which is preliminary data.</text>
</comment>
<dbReference type="Gene3D" id="3.10.20.90">
    <property type="entry name" value="Phosphatidylinositol 3-kinase Catalytic Subunit, Chain A, domain 1"/>
    <property type="match status" value="1"/>
</dbReference>
<keyword evidence="6" id="KW-1185">Reference proteome</keyword>
<evidence type="ECO:0000313" key="5">
    <source>
        <dbReference type="EMBL" id="CAI2385897.1"/>
    </source>
</evidence>
<comment type="similarity">
    <text evidence="4">Belongs to the ATG12 family.</text>
</comment>
<dbReference type="GO" id="GO:0061723">
    <property type="term" value="P:glycophagy"/>
    <property type="evidence" value="ECO:0007669"/>
    <property type="project" value="TreeGrafter"/>
</dbReference>
<keyword evidence="3 4" id="KW-0072">Autophagy</keyword>
<dbReference type="GO" id="GO:0000421">
    <property type="term" value="C:autophagosome membrane"/>
    <property type="evidence" value="ECO:0007669"/>
    <property type="project" value="TreeGrafter"/>
</dbReference>
<dbReference type="InterPro" id="IPR007242">
    <property type="entry name" value="Atg12"/>
</dbReference>
<gene>
    <name evidence="5" type="ORF">ECRASSUSDP1_LOCUS27492</name>
</gene>
<dbReference type="Pfam" id="PF04110">
    <property type="entry name" value="APG12"/>
    <property type="match status" value="1"/>
</dbReference>
<reference evidence="5" key="1">
    <citation type="submission" date="2023-07" db="EMBL/GenBank/DDBJ databases">
        <authorList>
            <consortium name="AG Swart"/>
            <person name="Singh M."/>
            <person name="Singh A."/>
            <person name="Seah K."/>
            <person name="Emmerich C."/>
        </authorList>
    </citation>
    <scope>NUCLEOTIDE SEQUENCE</scope>
    <source>
        <strain evidence="5">DP1</strain>
    </source>
</reference>
<evidence type="ECO:0000313" key="6">
    <source>
        <dbReference type="Proteomes" id="UP001295684"/>
    </source>
</evidence>
<keyword evidence="2 4" id="KW-0833">Ubl conjugation pathway</keyword>
<proteinExistence type="inferred from homology"/>
<evidence type="ECO:0000256" key="4">
    <source>
        <dbReference type="RuleBase" id="RU361201"/>
    </source>
</evidence>
<dbReference type="GO" id="GO:0034274">
    <property type="term" value="C:Atg12-Atg5-Atg16 complex"/>
    <property type="evidence" value="ECO:0007669"/>
    <property type="project" value="TreeGrafter"/>
</dbReference>
<dbReference type="Proteomes" id="UP001295684">
    <property type="component" value="Unassembled WGS sequence"/>
</dbReference>
<sequence length="95" mass="10500">MDDEKCVIHLKSVGSAPIMKKDKVSLSKGKSIAALYKFVNKKLKSELEEGQKVLLQVSESFIPSQQTLLADLYDTFKNESNAIVISISIDEPGWG</sequence>
<protein>
    <recommendedName>
        <fullName evidence="4">Ubiquitin-like protein ATG12</fullName>
    </recommendedName>
</protein>
<comment type="subunit">
    <text evidence="4">Forms a conjugate with ATG5.</text>
</comment>
<evidence type="ECO:0000256" key="2">
    <source>
        <dbReference type="ARBA" id="ARBA00022786"/>
    </source>
</evidence>
<dbReference type="PANTHER" id="PTHR13385">
    <property type="entry name" value="AUTOPHAGY PROTEIN 12"/>
    <property type="match status" value="1"/>
</dbReference>
<name>A0AAD2D9F1_EUPCR</name>
<dbReference type="AlphaFoldDB" id="A0AAD2D9F1"/>
<evidence type="ECO:0000256" key="1">
    <source>
        <dbReference type="ARBA" id="ARBA00022499"/>
    </source>
</evidence>
<organism evidence="5 6">
    <name type="scientific">Euplotes crassus</name>
    <dbReference type="NCBI Taxonomy" id="5936"/>
    <lineage>
        <taxon>Eukaryota</taxon>
        <taxon>Sar</taxon>
        <taxon>Alveolata</taxon>
        <taxon>Ciliophora</taxon>
        <taxon>Intramacronucleata</taxon>
        <taxon>Spirotrichea</taxon>
        <taxon>Hypotrichia</taxon>
        <taxon>Euplotida</taxon>
        <taxon>Euplotidae</taxon>
        <taxon>Moneuplotes</taxon>
    </lineage>
</organism>
<evidence type="ECO:0000256" key="3">
    <source>
        <dbReference type="ARBA" id="ARBA00023006"/>
    </source>
</evidence>
<keyword evidence="1 4" id="KW-1017">Isopeptide bond</keyword>
<accession>A0AAD2D9F1</accession>
<dbReference type="GO" id="GO:0019776">
    <property type="term" value="F:Atg8-family ligase activity"/>
    <property type="evidence" value="ECO:0007669"/>
    <property type="project" value="TreeGrafter"/>
</dbReference>
<dbReference type="GO" id="GO:0034727">
    <property type="term" value="P:piecemeal microautophagy of the nucleus"/>
    <property type="evidence" value="ECO:0007669"/>
    <property type="project" value="TreeGrafter"/>
</dbReference>
<dbReference type="GO" id="GO:0034045">
    <property type="term" value="C:phagophore assembly site membrane"/>
    <property type="evidence" value="ECO:0007669"/>
    <property type="project" value="TreeGrafter"/>
</dbReference>
<dbReference type="GO" id="GO:0097352">
    <property type="term" value="P:autophagosome maturation"/>
    <property type="evidence" value="ECO:0007669"/>
    <property type="project" value="TreeGrafter"/>
</dbReference>